<feature type="transmembrane region" description="Helical" evidence="2">
    <location>
        <begin position="74"/>
        <end position="96"/>
    </location>
</feature>
<evidence type="ECO:0000256" key="2">
    <source>
        <dbReference type="SAM" id="Phobius"/>
    </source>
</evidence>
<dbReference type="GeneID" id="25564866"/>
<feature type="transmembrane region" description="Helical" evidence="2">
    <location>
        <begin position="6"/>
        <end position="26"/>
    </location>
</feature>
<dbReference type="eggNOG" id="KOG2761">
    <property type="taxonomic scope" value="Eukaryota"/>
</dbReference>
<dbReference type="AlphaFoldDB" id="A0A0L0DDQ8"/>
<keyword evidence="2" id="KW-0472">Membrane</keyword>
<feature type="compositionally biased region" description="Low complexity" evidence="1">
    <location>
        <begin position="169"/>
        <end position="187"/>
    </location>
</feature>
<evidence type="ECO:0000313" key="4">
    <source>
        <dbReference type="EMBL" id="KNC49443.1"/>
    </source>
</evidence>
<dbReference type="GO" id="GO:0008289">
    <property type="term" value="F:lipid binding"/>
    <property type="evidence" value="ECO:0007669"/>
    <property type="project" value="InterPro"/>
</dbReference>
<keyword evidence="2" id="KW-1133">Transmembrane helix</keyword>
<dbReference type="OrthoDB" id="196858at2759"/>
<dbReference type="GO" id="GO:0005737">
    <property type="term" value="C:cytoplasm"/>
    <property type="evidence" value="ECO:0007669"/>
    <property type="project" value="UniProtKB-ARBA"/>
</dbReference>
<protein>
    <recommendedName>
        <fullName evidence="3">START domain-containing protein</fullName>
    </recommendedName>
</protein>
<dbReference type="PANTHER" id="PTHR19308">
    <property type="entry name" value="PHOSPHATIDYLCHOLINE TRANSFER PROTEIN"/>
    <property type="match status" value="1"/>
</dbReference>
<dbReference type="Gene3D" id="3.30.530.20">
    <property type="match status" value="1"/>
</dbReference>
<dbReference type="PANTHER" id="PTHR19308:SF14">
    <property type="entry name" value="START DOMAIN-CONTAINING PROTEIN"/>
    <property type="match status" value="1"/>
</dbReference>
<dbReference type="Pfam" id="PF10457">
    <property type="entry name" value="MENTAL"/>
    <property type="match status" value="1"/>
</dbReference>
<feature type="region of interest" description="Disordered" evidence="1">
    <location>
        <begin position="157"/>
        <end position="195"/>
    </location>
</feature>
<dbReference type="PROSITE" id="PS50848">
    <property type="entry name" value="START"/>
    <property type="match status" value="1"/>
</dbReference>
<evidence type="ECO:0000259" key="3">
    <source>
        <dbReference type="PROSITE" id="PS50848"/>
    </source>
</evidence>
<sequence length="469" mass="50615">MGDHVFALTCVFNIAALFILFLVSGISTGSRSFITEQAKAFTFSSSLFDVLCFSAGRSAGLGLAYGVYDIHGMGLLYAATGATTVYAVVKAAMFSLGGWEAKGGVESMAVIIMFGFFVSAWLETLVFYRRLRIRSQERAQALAKEADRERERLLFASLPPSGTSGSLQAPRSPLSARRSRLHSSSPALPSPSPARSMYGSIGASEVRRVGLSSSRLSSDEYDEYDFVDADEYRTPPSSIAGLESSPREDGPGVVEAVYGIGTSGRSEWPAGYEDAIAGAYTQLEVYARDEGWVHVGSSGGVESFRRKHAGTSLFAVKGVGNIAAPPAHVYALLRDTSRRGEWDPMFVSHSYLEIFNERYRITHYAFSAPGPVQGRDMVVLAGSTVQADGAIHIVSFSVEHSGAPAGREYVRAHLHFAGYVLEPSDGGTRVTYINCVDLKGWLLSSVKNYVATQSTQAIERLRVLVEATV</sequence>
<feature type="domain" description="START" evidence="3">
    <location>
        <begin position="287"/>
        <end position="469"/>
    </location>
</feature>
<feature type="transmembrane region" description="Helical" evidence="2">
    <location>
        <begin position="108"/>
        <end position="128"/>
    </location>
</feature>
<keyword evidence="2" id="KW-0812">Transmembrane</keyword>
<organism evidence="4 5">
    <name type="scientific">Thecamonas trahens ATCC 50062</name>
    <dbReference type="NCBI Taxonomy" id="461836"/>
    <lineage>
        <taxon>Eukaryota</taxon>
        <taxon>Apusozoa</taxon>
        <taxon>Apusomonadida</taxon>
        <taxon>Apusomonadidae</taxon>
        <taxon>Thecamonas</taxon>
    </lineage>
</organism>
<evidence type="ECO:0000256" key="1">
    <source>
        <dbReference type="SAM" id="MobiDB-lite"/>
    </source>
</evidence>
<evidence type="ECO:0000313" key="5">
    <source>
        <dbReference type="Proteomes" id="UP000054408"/>
    </source>
</evidence>
<dbReference type="InterPro" id="IPR002913">
    <property type="entry name" value="START_lipid-bd_dom"/>
</dbReference>
<reference evidence="4 5" key="1">
    <citation type="submission" date="2010-05" db="EMBL/GenBank/DDBJ databases">
        <title>The Genome Sequence of Thecamonas trahens ATCC 50062.</title>
        <authorList>
            <consortium name="The Broad Institute Genome Sequencing Platform"/>
            <person name="Russ C."/>
            <person name="Cuomo C."/>
            <person name="Shea T."/>
            <person name="Young S.K."/>
            <person name="Zeng Q."/>
            <person name="Koehrsen M."/>
            <person name="Haas B."/>
            <person name="Borodovsky M."/>
            <person name="Guigo R."/>
            <person name="Alvarado L."/>
            <person name="Berlin A."/>
            <person name="Bochicchio J."/>
            <person name="Borenstein D."/>
            <person name="Chapman S."/>
            <person name="Chen Z."/>
            <person name="Freedman E."/>
            <person name="Gellesch M."/>
            <person name="Goldberg J."/>
            <person name="Griggs A."/>
            <person name="Gujja S."/>
            <person name="Heilman E."/>
            <person name="Heiman D."/>
            <person name="Hepburn T."/>
            <person name="Howarth C."/>
            <person name="Jen D."/>
            <person name="Larson L."/>
            <person name="Mehta T."/>
            <person name="Park D."/>
            <person name="Pearson M."/>
            <person name="Roberts A."/>
            <person name="Saif S."/>
            <person name="Shenoy N."/>
            <person name="Sisk P."/>
            <person name="Stolte C."/>
            <person name="Sykes S."/>
            <person name="Thomson T."/>
            <person name="Walk T."/>
            <person name="White J."/>
            <person name="Yandava C."/>
            <person name="Burger G."/>
            <person name="Gray M.W."/>
            <person name="Holland P.W.H."/>
            <person name="King N."/>
            <person name="Lang F.B.F."/>
            <person name="Roger A.J."/>
            <person name="Ruiz-Trillo I."/>
            <person name="Lander E."/>
            <person name="Nusbaum C."/>
        </authorList>
    </citation>
    <scope>NUCLEOTIDE SEQUENCE [LARGE SCALE GENOMIC DNA]</scope>
    <source>
        <strain evidence="4 5">ATCC 50062</strain>
    </source>
</reference>
<dbReference type="SMART" id="SM00234">
    <property type="entry name" value="START"/>
    <property type="match status" value="1"/>
</dbReference>
<dbReference type="Pfam" id="PF01852">
    <property type="entry name" value="START"/>
    <property type="match status" value="1"/>
</dbReference>
<dbReference type="CDD" id="cd00177">
    <property type="entry name" value="START"/>
    <property type="match status" value="1"/>
</dbReference>
<dbReference type="InterPro" id="IPR019498">
    <property type="entry name" value="MENTAL"/>
</dbReference>
<keyword evidence="5" id="KW-1185">Reference proteome</keyword>
<dbReference type="InterPro" id="IPR023393">
    <property type="entry name" value="START-like_dom_sf"/>
</dbReference>
<dbReference type="SUPFAM" id="SSF55961">
    <property type="entry name" value="Bet v1-like"/>
    <property type="match status" value="1"/>
</dbReference>
<name>A0A0L0DDQ8_THETB</name>
<dbReference type="Proteomes" id="UP000054408">
    <property type="component" value="Unassembled WGS sequence"/>
</dbReference>
<gene>
    <name evidence="4" type="ORF">AMSG_05449</name>
</gene>
<proteinExistence type="predicted"/>
<accession>A0A0L0DDQ8</accession>
<dbReference type="EMBL" id="GL349455">
    <property type="protein sequence ID" value="KNC49443.1"/>
    <property type="molecule type" value="Genomic_DNA"/>
</dbReference>
<dbReference type="InterPro" id="IPR051213">
    <property type="entry name" value="START_lipid_transfer"/>
</dbReference>
<dbReference type="RefSeq" id="XP_013757864.1">
    <property type="nucleotide sequence ID" value="XM_013902410.1"/>
</dbReference>
<dbReference type="OMA" id="NERYRIT"/>